<gene>
    <name evidence="6" type="ORF">B2A_13923</name>
</gene>
<evidence type="ECO:0000256" key="1">
    <source>
        <dbReference type="ARBA" id="ARBA00004141"/>
    </source>
</evidence>
<dbReference type="AlphaFoldDB" id="T0YCP6"/>
<keyword evidence="2 5" id="KW-0812">Transmembrane</keyword>
<name>T0YCP6_9ZZZZ</name>
<dbReference type="GO" id="GO:0005886">
    <property type="term" value="C:plasma membrane"/>
    <property type="evidence" value="ECO:0007669"/>
    <property type="project" value="TreeGrafter"/>
</dbReference>
<feature type="transmembrane region" description="Helical" evidence="5">
    <location>
        <begin position="57"/>
        <end position="74"/>
    </location>
</feature>
<keyword evidence="3 5" id="KW-1133">Transmembrane helix</keyword>
<dbReference type="InterPro" id="IPR001694">
    <property type="entry name" value="NADH_UbQ_OxRdtase_su1/FPO"/>
</dbReference>
<dbReference type="PANTHER" id="PTHR43359:SF1">
    <property type="entry name" value="FORMATE HYDROGENLYASE SUBUNIT 4-RELATED"/>
    <property type="match status" value="1"/>
</dbReference>
<protein>
    <submittedName>
        <fullName evidence="6">Formate hydrogenlyase, subunit 4</fullName>
    </submittedName>
</protein>
<keyword evidence="4 5" id="KW-0472">Membrane</keyword>
<accession>T0YCP6</accession>
<dbReference type="GO" id="GO:0016829">
    <property type="term" value="F:lyase activity"/>
    <property type="evidence" value="ECO:0007669"/>
    <property type="project" value="UniProtKB-KW"/>
</dbReference>
<reference evidence="6" key="1">
    <citation type="submission" date="2013-08" db="EMBL/GenBank/DDBJ databases">
        <authorList>
            <person name="Mendez C."/>
            <person name="Richter M."/>
            <person name="Ferrer M."/>
            <person name="Sanchez J."/>
        </authorList>
    </citation>
    <scope>NUCLEOTIDE SEQUENCE</scope>
</reference>
<reference evidence="6" key="2">
    <citation type="journal article" date="2014" name="ISME J.">
        <title>Microbial stratification in low pH oxic and suboxic macroscopic growths along an acid mine drainage.</title>
        <authorList>
            <person name="Mendez-Garcia C."/>
            <person name="Mesa V."/>
            <person name="Sprenger R.R."/>
            <person name="Richter M."/>
            <person name="Diez M.S."/>
            <person name="Solano J."/>
            <person name="Bargiela R."/>
            <person name="Golyshina O.V."/>
            <person name="Manteca A."/>
            <person name="Ramos J.L."/>
            <person name="Gallego J.R."/>
            <person name="Llorente I."/>
            <person name="Martins Dos Santos V.A."/>
            <person name="Jensen O.N."/>
            <person name="Pelaez A.I."/>
            <person name="Sanchez J."/>
            <person name="Ferrer M."/>
        </authorList>
    </citation>
    <scope>NUCLEOTIDE SEQUENCE</scope>
</reference>
<evidence type="ECO:0000313" key="6">
    <source>
        <dbReference type="EMBL" id="EQD30908.1"/>
    </source>
</evidence>
<dbReference type="EMBL" id="AUZZ01010093">
    <property type="protein sequence ID" value="EQD30908.1"/>
    <property type="molecule type" value="Genomic_DNA"/>
</dbReference>
<feature type="non-terminal residue" evidence="6">
    <location>
        <position position="1"/>
    </location>
</feature>
<comment type="caution">
    <text evidence="6">The sequence shown here is derived from an EMBL/GenBank/DDBJ whole genome shotgun (WGS) entry which is preliminary data.</text>
</comment>
<sequence>HVFATLAFFMIFLYETGKIPLESAGLQELGMIDESLNYEYSGRLLAMNKWSGYIKQYLLGSVLLNVFLFPWGLYSTYPYFLLDVPVMIGKWLLLIFIVMVIETTLAKVRLFKILDYLAVAFTFSILFLLLSEVMH</sequence>
<evidence type="ECO:0000256" key="4">
    <source>
        <dbReference type="ARBA" id="ARBA00023136"/>
    </source>
</evidence>
<organism evidence="6">
    <name type="scientific">mine drainage metagenome</name>
    <dbReference type="NCBI Taxonomy" id="410659"/>
    <lineage>
        <taxon>unclassified sequences</taxon>
        <taxon>metagenomes</taxon>
        <taxon>ecological metagenomes</taxon>
    </lineage>
</organism>
<dbReference type="PANTHER" id="PTHR43359">
    <property type="entry name" value="FORMATE HYDROGENLYASE SUBUNIT 4"/>
    <property type="match status" value="1"/>
</dbReference>
<keyword evidence="6" id="KW-0456">Lyase</keyword>
<feature type="transmembrane region" description="Helical" evidence="5">
    <location>
        <begin position="113"/>
        <end position="130"/>
    </location>
</feature>
<proteinExistence type="predicted"/>
<evidence type="ECO:0000256" key="2">
    <source>
        <dbReference type="ARBA" id="ARBA00022692"/>
    </source>
</evidence>
<feature type="transmembrane region" description="Helical" evidence="5">
    <location>
        <begin position="80"/>
        <end position="101"/>
    </location>
</feature>
<evidence type="ECO:0000256" key="5">
    <source>
        <dbReference type="SAM" id="Phobius"/>
    </source>
</evidence>
<comment type="subcellular location">
    <subcellularLocation>
        <location evidence="1">Membrane</location>
        <topology evidence="1">Multi-pass membrane protein</topology>
    </subcellularLocation>
</comment>
<dbReference type="Pfam" id="PF00146">
    <property type="entry name" value="NADHdh"/>
    <property type="match status" value="1"/>
</dbReference>
<evidence type="ECO:0000256" key="3">
    <source>
        <dbReference type="ARBA" id="ARBA00022989"/>
    </source>
</evidence>
<dbReference type="InterPro" id="IPR052561">
    <property type="entry name" value="ComplexI_Subunit1"/>
</dbReference>